<gene>
    <name evidence="1" type="ORF">HHO38_21555</name>
</gene>
<dbReference type="EMBL" id="CP051672">
    <property type="protein sequence ID" value="QJE30698.1"/>
    <property type="molecule type" value="Genomic_DNA"/>
</dbReference>
<accession>A0A7L5EH94</accession>
<reference evidence="1 2" key="1">
    <citation type="submission" date="2020-04" db="EMBL/GenBank/DDBJ databases">
        <title>Complete Genomes and Methylome analysis of CBBP consortium that reverse antibiotic-induced susceptibility to vancomycin-resistant Enterococcus faecium infection.</title>
        <authorList>
            <person name="Fomenkov A."/>
            <person name="Zhang Z."/>
            <person name="Pamer E."/>
            <person name="Roberts R.J."/>
        </authorList>
    </citation>
    <scope>NUCLEOTIDE SEQUENCE [LARGE SCALE GENOMIC DNA]</scope>
    <source>
        <strain evidence="2">CBBP</strain>
    </source>
</reference>
<organism evidence="1 2">
    <name type="scientific">Parabacteroides distasonis</name>
    <dbReference type="NCBI Taxonomy" id="823"/>
    <lineage>
        <taxon>Bacteria</taxon>
        <taxon>Pseudomonadati</taxon>
        <taxon>Bacteroidota</taxon>
        <taxon>Bacteroidia</taxon>
        <taxon>Bacteroidales</taxon>
        <taxon>Tannerellaceae</taxon>
        <taxon>Parabacteroides</taxon>
    </lineage>
</organism>
<dbReference type="Proteomes" id="UP000501982">
    <property type="component" value="Chromosome"/>
</dbReference>
<dbReference type="RefSeq" id="WP_170106407.1">
    <property type="nucleotide sequence ID" value="NZ_CAJTAR010000021.1"/>
</dbReference>
<evidence type="ECO:0000313" key="2">
    <source>
        <dbReference type="Proteomes" id="UP000501982"/>
    </source>
</evidence>
<evidence type="ECO:0000313" key="1">
    <source>
        <dbReference type="EMBL" id="QJE30698.1"/>
    </source>
</evidence>
<name>A0A7L5EH94_PARDI</name>
<sequence length="122" mass="14082">MIEEMNNIQKEDDGSLAFLNIPRDENSRSFNCDETTQSKLVNTSFWVVDFIEEVPTRFSKAKGVKGQTLVKIKPSKDSPESDAKKFFTGSSDILYVLKKIKEMNKFPRKVTLRGNGNRYYFE</sequence>
<proteinExistence type="predicted"/>
<protein>
    <submittedName>
        <fullName evidence="1">Uncharacterized protein</fullName>
    </submittedName>
</protein>
<dbReference type="AlphaFoldDB" id="A0A7L5EH94"/>